<name>A0ABM8R1A5_9BACT</name>
<dbReference type="Proteomes" id="UP000675880">
    <property type="component" value="Unassembled WGS sequence"/>
</dbReference>
<gene>
    <name evidence="1" type="ORF">NSPZN2_100162</name>
</gene>
<comment type="caution">
    <text evidence="1">The sequence shown here is derived from an EMBL/GenBank/DDBJ whole genome shotgun (WGS) entry which is preliminary data.</text>
</comment>
<sequence>MEPDADIEQAVKQAGDRITDVADKTAAAAARTTQYVRQQGVGGVVEDLEILIRRYPLQALLLGLGCGYLLSRTRPD</sequence>
<proteinExistence type="predicted"/>
<protein>
    <recommendedName>
        <fullName evidence="3">DUF883 domain-containing protein</fullName>
    </recommendedName>
</protein>
<accession>A0ABM8R1A5</accession>
<evidence type="ECO:0008006" key="3">
    <source>
        <dbReference type="Google" id="ProtNLM"/>
    </source>
</evidence>
<dbReference type="RefSeq" id="WP_213041532.1">
    <property type="nucleotide sequence ID" value="NZ_CAJNBJ010000002.1"/>
</dbReference>
<evidence type="ECO:0000313" key="1">
    <source>
        <dbReference type="EMBL" id="CAE6727170.1"/>
    </source>
</evidence>
<reference evidence="1 2" key="1">
    <citation type="submission" date="2021-02" db="EMBL/GenBank/DDBJ databases">
        <authorList>
            <person name="Han P."/>
        </authorList>
    </citation>
    <scope>NUCLEOTIDE SEQUENCE [LARGE SCALE GENOMIC DNA]</scope>
    <source>
        <strain evidence="1">Candidatus Nitrospira sp. ZN2</strain>
    </source>
</reference>
<evidence type="ECO:0000313" key="2">
    <source>
        <dbReference type="Proteomes" id="UP000675880"/>
    </source>
</evidence>
<organism evidence="1 2">
    <name type="scientific">Nitrospira defluvii</name>
    <dbReference type="NCBI Taxonomy" id="330214"/>
    <lineage>
        <taxon>Bacteria</taxon>
        <taxon>Pseudomonadati</taxon>
        <taxon>Nitrospirota</taxon>
        <taxon>Nitrospiria</taxon>
        <taxon>Nitrospirales</taxon>
        <taxon>Nitrospiraceae</taxon>
        <taxon>Nitrospira</taxon>
    </lineage>
</organism>
<keyword evidence="2" id="KW-1185">Reference proteome</keyword>
<dbReference type="EMBL" id="CAJNBJ010000002">
    <property type="protein sequence ID" value="CAE6727170.1"/>
    <property type="molecule type" value="Genomic_DNA"/>
</dbReference>